<dbReference type="PANTHER" id="PTHR43248:SF29">
    <property type="entry name" value="TRIPEPTIDYL AMINOPEPTIDASE"/>
    <property type="match status" value="1"/>
</dbReference>
<dbReference type="EMBL" id="JBHSXS010000001">
    <property type="protein sequence ID" value="MFC6878367.1"/>
    <property type="molecule type" value="Genomic_DNA"/>
</dbReference>
<evidence type="ECO:0000259" key="7">
    <source>
        <dbReference type="Pfam" id="PF08386"/>
    </source>
</evidence>
<evidence type="ECO:0000256" key="1">
    <source>
        <dbReference type="ARBA" id="ARBA00010088"/>
    </source>
</evidence>
<comment type="similarity">
    <text evidence="1">Belongs to the peptidase S33 family.</text>
</comment>
<evidence type="ECO:0000256" key="3">
    <source>
        <dbReference type="ARBA" id="ARBA00022801"/>
    </source>
</evidence>
<dbReference type="InterPro" id="IPR000073">
    <property type="entry name" value="AB_hydrolase_1"/>
</dbReference>
<feature type="region of interest" description="Disordered" evidence="4">
    <location>
        <begin position="23"/>
        <end position="42"/>
    </location>
</feature>
<feature type="domain" description="Peptidase S33 tripeptidyl aminopeptidase-like C-terminal" evidence="7">
    <location>
        <begin position="413"/>
        <end position="504"/>
    </location>
</feature>
<evidence type="ECO:0000256" key="5">
    <source>
        <dbReference type="SAM" id="SignalP"/>
    </source>
</evidence>
<feature type="chain" id="PRO_5046400161" evidence="5">
    <location>
        <begin position="30"/>
        <end position="527"/>
    </location>
</feature>
<proteinExistence type="inferred from homology"/>
<evidence type="ECO:0000313" key="9">
    <source>
        <dbReference type="Proteomes" id="UP001596380"/>
    </source>
</evidence>
<dbReference type="Pfam" id="PF00561">
    <property type="entry name" value="Abhydrolase_1"/>
    <property type="match status" value="1"/>
</dbReference>
<feature type="domain" description="AB hydrolase-1" evidence="6">
    <location>
        <begin position="110"/>
        <end position="294"/>
    </location>
</feature>
<dbReference type="InterPro" id="IPR051601">
    <property type="entry name" value="Serine_prot/Carboxylest_S33"/>
</dbReference>
<accession>A0ABW2C9X0</accession>
<feature type="signal peptide" evidence="5">
    <location>
        <begin position="1"/>
        <end position="29"/>
    </location>
</feature>
<organism evidence="8 9">
    <name type="scientific">Actinomadura yumaensis</name>
    <dbReference type="NCBI Taxonomy" id="111807"/>
    <lineage>
        <taxon>Bacteria</taxon>
        <taxon>Bacillati</taxon>
        <taxon>Actinomycetota</taxon>
        <taxon>Actinomycetes</taxon>
        <taxon>Streptosporangiales</taxon>
        <taxon>Thermomonosporaceae</taxon>
        <taxon>Actinomadura</taxon>
    </lineage>
</organism>
<dbReference type="InterPro" id="IPR029058">
    <property type="entry name" value="AB_hydrolase_fold"/>
</dbReference>
<evidence type="ECO:0000259" key="6">
    <source>
        <dbReference type="Pfam" id="PF00561"/>
    </source>
</evidence>
<dbReference type="Proteomes" id="UP001596380">
    <property type="component" value="Unassembled WGS sequence"/>
</dbReference>
<keyword evidence="9" id="KW-1185">Reference proteome</keyword>
<dbReference type="InterPro" id="IPR013595">
    <property type="entry name" value="Pept_S33_TAP-like_C"/>
</dbReference>
<dbReference type="PANTHER" id="PTHR43248">
    <property type="entry name" value="2-SUCCINYL-6-HYDROXY-2,4-CYCLOHEXADIENE-1-CARBOXYLATE SYNTHASE"/>
    <property type="match status" value="1"/>
</dbReference>
<dbReference type="RefSeq" id="WP_160820008.1">
    <property type="nucleotide sequence ID" value="NZ_JBHSXS010000001.1"/>
</dbReference>
<evidence type="ECO:0000256" key="2">
    <source>
        <dbReference type="ARBA" id="ARBA00022729"/>
    </source>
</evidence>
<dbReference type="Gene3D" id="3.40.50.1820">
    <property type="entry name" value="alpha/beta hydrolase"/>
    <property type="match status" value="1"/>
</dbReference>
<name>A0ABW2C9X0_9ACTN</name>
<dbReference type="GO" id="GO:0016787">
    <property type="term" value="F:hydrolase activity"/>
    <property type="evidence" value="ECO:0007669"/>
    <property type="project" value="UniProtKB-KW"/>
</dbReference>
<gene>
    <name evidence="8" type="ORF">ACFQKB_01170</name>
</gene>
<dbReference type="SUPFAM" id="SSF53474">
    <property type="entry name" value="alpha/beta-Hydrolases"/>
    <property type="match status" value="1"/>
</dbReference>
<comment type="caution">
    <text evidence="8">The sequence shown here is derived from an EMBL/GenBank/DDBJ whole genome shotgun (WGS) entry which is preliminary data.</text>
</comment>
<reference evidence="9" key="1">
    <citation type="journal article" date="2019" name="Int. J. Syst. Evol. Microbiol.">
        <title>The Global Catalogue of Microorganisms (GCM) 10K type strain sequencing project: providing services to taxonomists for standard genome sequencing and annotation.</title>
        <authorList>
            <consortium name="The Broad Institute Genomics Platform"/>
            <consortium name="The Broad Institute Genome Sequencing Center for Infectious Disease"/>
            <person name="Wu L."/>
            <person name="Ma J."/>
        </authorList>
    </citation>
    <scope>NUCLEOTIDE SEQUENCE [LARGE SCALE GENOMIC DNA]</scope>
    <source>
        <strain evidence="9">JCM 3369</strain>
    </source>
</reference>
<keyword evidence="3 8" id="KW-0378">Hydrolase</keyword>
<evidence type="ECO:0000256" key="4">
    <source>
        <dbReference type="SAM" id="MobiDB-lite"/>
    </source>
</evidence>
<evidence type="ECO:0000313" key="8">
    <source>
        <dbReference type="EMBL" id="MFC6878367.1"/>
    </source>
</evidence>
<sequence>MTRKGRKAGAVLAAAAVAAGALGPSPAQAAPRPAPPATDPIPAASAAAAARASSAATAARKISWRKCPDQRSAQCGSITVPIDWAKPGRGSVKIAVARLKAAAPKQRLGVLFVNPGGPGGSGVDFALDGGGLSKQVRQRYDIVGFDPRGVGGSHPVECGPVRAARPQAYPRNQAEFTKLTAYLAALHKACRAKTGPVYDFLGAADVARDMDAIRAALGERKVSYYGVSYGTWLGQRYAELFPGRVRSLALDSTMDHSVAGAARFSAEEAQGLEVAYGQFAQWCATAKECALRGRDPVKVLDTLMTRAQRGRLHEIDSPKQWLSPPGLARMIHASSYDPLAWAQLGEELNELSRQKEKPVRGREGEEEPDGAFVGMLCADWSFPMKNYAELADVRARTRRAAPHVRVNPLGWEAVTACLGRPRGARDPQRPYRIAGIPRSLVVNGVGDPATVYPWALSVNRQVPGSALLTYEGTGHGAYGLSPCARKAVDAYLLAGRTPLPGARCPAVPPNYSARTRSAPHVPSRPRW</sequence>
<keyword evidence="2 5" id="KW-0732">Signal</keyword>
<dbReference type="Pfam" id="PF08386">
    <property type="entry name" value="Abhydrolase_4"/>
    <property type="match status" value="1"/>
</dbReference>
<protein>
    <submittedName>
        <fullName evidence="8">Alpha/beta hydrolase</fullName>
    </submittedName>
</protein>